<dbReference type="AlphaFoldDB" id="A0A375H8Y4"/>
<proteinExistence type="predicted"/>
<reference evidence="1 2" key="1">
    <citation type="submission" date="2018-01" db="EMBL/GenBank/DDBJ databases">
        <authorList>
            <person name="Clerissi C."/>
        </authorList>
    </citation>
    <scope>NUCLEOTIDE SEQUENCE [LARGE SCALE GENOMIC DNA]</scope>
    <source>
        <strain evidence="1">Cupriavidus taiwanensis STM 6160</strain>
    </source>
</reference>
<name>A0A375H8Y4_9BURK</name>
<sequence length="65" mass="7688">MILNENCYHYNSLSLRLRVARRLRPEPRRWPASSQALGTMTKGHTKVPFVVQRRARRGRLTAWVQ</sequence>
<protein>
    <submittedName>
        <fullName evidence="1">Uncharacterized protein</fullName>
    </submittedName>
</protein>
<evidence type="ECO:0000313" key="2">
    <source>
        <dbReference type="Proteomes" id="UP000255168"/>
    </source>
</evidence>
<evidence type="ECO:0000313" key="1">
    <source>
        <dbReference type="EMBL" id="SPD47346.1"/>
    </source>
</evidence>
<organism evidence="1 2">
    <name type="scientific">Cupriavidus neocaledonicus</name>
    <dbReference type="NCBI Taxonomy" id="1040979"/>
    <lineage>
        <taxon>Bacteria</taxon>
        <taxon>Pseudomonadati</taxon>
        <taxon>Pseudomonadota</taxon>
        <taxon>Betaproteobacteria</taxon>
        <taxon>Burkholderiales</taxon>
        <taxon>Burkholderiaceae</taxon>
        <taxon>Cupriavidus</taxon>
    </lineage>
</organism>
<dbReference type="Proteomes" id="UP000255168">
    <property type="component" value="Chromosome I"/>
</dbReference>
<dbReference type="EMBL" id="LT984806">
    <property type="protein sequence ID" value="SPD47346.1"/>
    <property type="molecule type" value="Genomic_DNA"/>
</dbReference>
<gene>
    <name evidence="1" type="ORF">CBM2607_12286</name>
</gene>
<accession>A0A375H8Y4</accession>